<keyword evidence="1" id="KW-0805">Transcription regulation</keyword>
<sequence length="152" mass="17336">MAVGSCVVEIIMLDVCFVTRDCVTRYKNELTSVLTYMQEKSLQLGQFSKRLKYAIKQKRITQRELAQRVNISPVTISRYMSLDVQTPGAWELYRIANALDVSMEWLLTGDNPPNATKWQQRATIAEAKLESFKLGLRNLTETVSSLTQIITD</sequence>
<keyword evidence="3" id="KW-0804">Transcription</keyword>
<dbReference type="RefSeq" id="WP_082770292.1">
    <property type="nucleotide sequence ID" value="NZ_AP025943.1"/>
</dbReference>
<organism evidence="5 6">
    <name type="scientific">Akkermansia biwaensis</name>
    <dbReference type="NCBI Taxonomy" id="2946555"/>
    <lineage>
        <taxon>Bacteria</taxon>
        <taxon>Pseudomonadati</taxon>
        <taxon>Verrucomicrobiota</taxon>
        <taxon>Verrucomicrobiia</taxon>
        <taxon>Verrucomicrobiales</taxon>
        <taxon>Akkermansiaceae</taxon>
        <taxon>Akkermansia</taxon>
    </lineage>
</organism>
<dbReference type="SUPFAM" id="SSF47413">
    <property type="entry name" value="lambda repressor-like DNA-binding domains"/>
    <property type="match status" value="1"/>
</dbReference>
<evidence type="ECO:0000259" key="4">
    <source>
        <dbReference type="PROSITE" id="PS50943"/>
    </source>
</evidence>
<protein>
    <recommendedName>
        <fullName evidence="4">HTH cro/C1-type domain-containing protein</fullName>
    </recommendedName>
</protein>
<feature type="domain" description="HTH cro/C1-type" evidence="4">
    <location>
        <begin position="51"/>
        <end position="106"/>
    </location>
</feature>
<proteinExistence type="predicted"/>
<dbReference type="Proteomes" id="UP001062263">
    <property type="component" value="Chromosome"/>
</dbReference>
<dbReference type="InterPro" id="IPR001387">
    <property type="entry name" value="Cro/C1-type_HTH"/>
</dbReference>
<dbReference type="Gene3D" id="1.10.260.40">
    <property type="entry name" value="lambda repressor-like DNA-binding domains"/>
    <property type="match status" value="1"/>
</dbReference>
<accession>A0ABM7ZIE6</accession>
<dbReference type="EMBL" id="AP025943">
    <property type="protein sequence ID" value="BDL44445.1"/>
    <property type="molecule type" value="Genomic_DNA"/>
</dbReference>
<evidence type="ECO:0000313" key="6">
    <source>
        <dbReference type="Proteomes" id="UP001062263"/>
    </source>
</evidence>
<dbReference type="Pfam" id="PF01381">
    <property type="entry name" value="HTH_3"/>
    <property type="match status" value="1"/>
</dbReference>
<name>A0ABM7ZIE6_9BACT</name>
<gene>
    <name evidence="5" type="ORF">Abiwalacus_20190</name>
</gene>
<keyword evidence="2" id="KW-0238">DNA-binding</keyword>
<keyword evidence="6" id="KW-1185">Reference proteome</keyword>
<evidence type="ECO:0000256" key="2">
    <source>
        <dbReference type="ARBA" id="ARBA00023125"/>
    </source>
</evidence>
<evidence type="ECO:0000313" key="5">
    <source>
        <dbReference type="EMBL" id="BDL44445.1"/>
    </source>
</evidence>
<evidence type="ECO:0000256" key="3">
    <source>
        <dbReference type="ARBA" id="ARBA00023163"/>
    </source>
</evidence>
<dbReference type="SMART" id="SM00530">
    <property type="entry name" value="HTH_XRE"/>
    <property type="match status" value="1"/>
</dbReference>
<reference evidence="5" key="1">
    <citation type="submission" date="2022-06" db="EMBL/GenBank/DDBJ databases">
        <title>Akkermansia biwalacus sp. nov., an anaerobic mucin-degrading bacterium isolated from human intestine.</title>
        <authorList>
            <person name="Kobayashi Y."/>
            <person name="Inoue S."/>
            <person name="Kawahara T."/>
            <person name="Kohda N."/>
        </authorList>
    </citation>
    <scope>NUCLEOTIDE SEQUENCE</scope>
    <source>
        <strain evidence="5">WON2089</strain>
    </source>
</reference>
<dbReference type="PANTHER" id="PTHR40661">
    <property type="match status" value="1"/>
</dbReference>
<dbReference type="PANTHER" id="PTHR40661:SF3">
    <property type="entry name" value="FELS-1 PROPHAGE TRANSCRIPTIONAL REGULATOR"/>
    <property type="match status" value="1"/>
</dbReference>
<dbReference type="PROSITE" id="PS50943">
    <property type="entry name" value="HTH_CROC1"/>
    <property type="match status" value="1"/>
</dbReference>
<evidence type="ECO:0000256" key="1">
    <source>
        <dbReference type="ARBA" id="ARBA00023015"/>
    </source>
</evidence>
<dbReference type="InterPro" id="IPR010982">
    <property type="entry name" value="Lambda_DNA-bd_dom_sf"/>
</dbReference>
<dbReference type="CDD" id="cd00093">
    <property type="entry name" value="HTH_XRE"/>
    <property type="match status" value="1"/>
</dbReference>